<feature type="transmembrane region" description="Helical" evidence="8">
    <location>
        <begin position="477"/>
        <end position="502"/>
    </location>
</feature>
<dbReference type="GO" id="GO:0016020">
    <property type="term" value="C:membrane"/>
    <property type="evidence" value="ECO:0007669"/>
    <property type="project" value="UniProtKB-SubCell"/>
</dbReference>
<reference evidence="10" key="1">
    <citation type="submission" date="2021-01" db="EMBL/GenBank/DDBJ databases">
        <authorList>
            <person name="Eckstrom K.M.E."/>
        </authorList>
    </citation>
    <scope>NUCLEOTIDE SEQUENCE</scope>
    <source>
        <strain evidence="10">UVCC 0001</strain>
    </source>
</reference>
<sequence>MHIFCGIVGAGVLVLPSTVAWLGWIGGPISLILFWLISLFTSLLLADAYEVNGVENGQYHQAVYNIMGSRYAVAVGVCQVVNIFLINITYTITCATSMVAIATMACGSGGGCFNKLWEMSALYGAFQLVLSQVPSLESAWWVSSLGAVTSITYSSVALGLGAKYVGGGAAGSVGGIVASPVNKVFGVLSALGGVAFAYSFAIILLEIQDTLKQPPKASKTMKPAASIGITMSFVFYFCVALVNYAAFGNGVQEFIFNSYPGPSWALYLGQSCIILHIATAYQVFAQPVYNTLESHVKAFLVRRAVRRGDHSLEDRVVAARRAAARVRGATCSAEVANELAAEGGAQKAPPSKASLDSLPDPALARASPDKPTVLSRISSSVSTQVQVLGRPSSMYRVSTGLANEAMPLNEERFLLPLWQRIIIRSTYVLIATVIACIMPFFSDMAGLVGALSFFPLSIFFPIRCWRRLYRPTGSFSWMLWALEITMGIVSLLATIASVRGIINNASSYKLFG</sequence>
<feature type="transmembrane region" description="Helical" evidence="8">
    <location>
        <begin position="264"/>
        <end position="284"/>
    </location>
</feature>
<comment type="caution">
    <text evidence="10">The sequence shown here is derived from an EMBL/GenBank/DDBJ whole genome shotgun (WGS) entry which is preliminary data.</text>
</comment>
<keyword evidence="4" id="KW-0029">Amino-acid transport</keyword>
<evidence type="ECO:0000256" key="2">
    <source>
        <dbReference type="ARBA" id="ARBA00022448"/>
    </source>
</evidence>
<keyword evidence="3 8" id="KW-0812">Transmembrane</keyword>
<feature type="transmembrane region" description="Helical" evidence="8">
    <location>
        <begin position="71"/>
        <end position="92"/>
    </location>
</feature>
<keyword evidence="5 8" id="KW-1133">Transmembrane helix</keyword>
<feature type="transmembrane region" description="Helical" evidence="8">
    <location>
        <begin position="225"/>
        <end position="244"/>
    </location>
</feature>
<evidence type="ECO:0000256" key="6">
    <source>
        <dbReference type="ARBA" id="ARBA00023136"/>
    </source>
</evidence>
<evidence type="ECO:0000256" key="8">
    <source>
        <dbReference type="SAM" id="Phobius"/>
    </source>
</evidence>
<feature type="transmembrane region" description="Helical" evidence="8">
    <location>
        <begin position="98"/>
        <end position="117"/>
    </location>
</feature>
<proteinExistence type="predicted"/>
<evidence type="ECO:0000259" key="9">
    <source>
        <dbReference type="Pfam" id="PF01490"/>
    </source>
</evidence>
<feature type="domain" description="Amino acid transporter transmembrane" evidence="9">
    <location>
        <begin position="1"/>
        <end position="502"/>
    </location>
</feature>
<feature type="region of interest" description="Disordered" evidence="7">
    <location>
        <begin position="342"/>
        <end position="368"/>
    </location>
</feature>
<evidence type="ECO:0000256" key="7">
    <source>
        <dbReference type="SAM" id="MobiDB-lite"/>
    </source>
</evidence>
<accession>A0AAD9IGD4</accession>
<feature type="transmembrane region" description="Helical" evidence="8">
    <location>
        <begin position="447"/>
        <end position="465"/>
    </location>
</feature>
<dbReference type="InterPro" id="IPR013057">
    <property type="entry name" value="AA_transpt_TM"/>
</dbReference>
<feature type="transmembrane region" description="Helical" evidence="8">
    <location>
        <begin position="184"/>
        <end position="205"/>
    </location>
</feature>
<dbReference type="GO" id="GO:0006865">
    <property type="term" value="P:amino acid transport"/>
    <property type="evidence" value="ECO:0007669"/>
    <property type="project" value="UniProtKB-KW"/>
</dbReference>
<dbReference type="PANTHER" id="PTHR48017">
    <property type="entry name" value="OS05G0424000 PROTEIN-RELATED"/>
    <property type="match status" value="1"/>
</dbReference>
<dbReference type="Proteomes" id="UP001255856">
    <property type="component" value="Unassembled WGS sequence"/>
</dbReference>
<dbReference type="EMBL" id="JASFZW010000011">
    <property type="protein sequence ID" value="KAK2076145.1"/>
    <property type="molecule type" value="Genomic_DNA"/>
</dbReference>
<feature type="transmembrane region" description="Helical" evidence="8">
    <location>
        <begin position="421"/>
        <end position="441"/>
    </location>
</feature>
<evidence type="ECO:0000313" key="10">
    <source>
        <dbReference type="EMBL" id="KAK2076145.1"/>
    </source>
</evidence>
<dbReference type="Pfam" id="PF01490">
    <property type="entry name" value="Aa_trans"/>
    <property type="match status" value="1"/>
</dbReference>
<feature type="transmembrane region" description="Helical" evidence="8">
    <location>
        <begin position="138"/>
        <end position="164"/>
    </location>
</feature>
<keyword evidence="2" id="KW-0813">Transport</keyword>
<comment type="subcellular location">
    <subcellularLocation>
        <location evidence="1">Membrane</location>
    </subcellularLocation>
</comment>
<feature type="transmembrane region" description="Helical" evidence="8">
    <location>
        <begin position="30"/>
        <end position="50"/>
    </location>
</feature>
<keyword evidence="6 8" id="KW-0472">Membrane</keyword>
<dbReference type="AlphaFoldDB" id="A0AAD9IGD4"/>
<evidence type="ECO:0000256" key="5">
    <source>
        <dbReference type="ARBA" id="ARBA00022989"/>
    </source>
</evidence>
<organism evidence="10 11">
    <name type="scientific">Prototheca wickerhamii</name>
    <dbReference type="NCBI Taxonomy" id="3111"/>
    <lineage>
        <taxon>Eukaryota</taxon>
        <taxon>Viridiplantae</taxon>
        <taxon>Chlorophyta</taxon>
        <taxon>core chlorophytes</taxon>
        <taxon>Trebouxiophyceae</taxon>
        <taxon>Chlorellales</taxon>
        <taxon>Chlorellaceae</taxon>
        <taxon>Prototheca</taxon>
    </lineage>
</organism>
<protein>
    <recommendedName>
        <fullName evidence="9">Amino acid transporter transmembrane domain-containing protein</fullName>
    </recommendedName>
</protein>
<evidence type="ECO:0000256" key="1">
    <source>
        <dbReference type="ARBA" id="ARBA00004370"/>
    </source>
</evidence>
<evidence type="ECO:0000313" key="11">
    <source>
        <dbReference type="Proteomes" id="UP001255856"/>
    </source>
</evidence>
<evidence type="ECO:0000256" key="3">
    <source>
        <dbReference type="ARBA" id="ARBA00022692"/>
    </source>
</evidence>
<gene>
    <name evidence="10" type="ORF">QBZ16_001077</name>
</gene>
<keyword evidence="11" id="KW-1185">Reference proteome</keyword>
<name>A0AAD9IGD4_PROWI</name>
<evidence type="ECO:0000256" key="4">
    <source>
        <dbReference type="ARBA" id="ARBA00022970"/>
    </source>
</evidence>